<dbReference type="EMBL" id="MH697579">
    <property type="protein sequence ID" value="AXQ51816.1"/>
    <property type="molecule type" value="Genomic_DNA"/>
</dbReference>
<evidence type="ECO:0000313" key="2">
    <source>
        <dbReference type="EMBL" id="AXQ51816.1"/>
    </source>
</evidence>
<accession>A0A346N931</accession>
<protein>
    <recommendedName>
        <fullName evidence="1">DUF7257 domain-containing protein</fullName>
    </recommendedName>
</protein>
<name>A0A346N931_9CAUD</name>
<dbReference type="InterPro" id="IPR055681">
    <property type="entry name" value="DUF7257"/>
</dbReference>
<keyword evidence="3" id="KW-1185">Reference proteome</keyword>
<evidence type="ECO:0000313" key="3">
    <source>
        <dbReference type="Proteomes" id="UP000263185"/>
    </source>
</evidence>
<dbReference type="Proteomes" id="UP000263185">
    <property type="component" value="Segment"/>
</dbReference>
<dbReference type="GeneID" id="64764203"/>
<gene>
    <name evidence="2" type="primary">236</name>
    <name evidence="2" type="ORF">SEA_CANE17_236</name>
</gene>
<proteinExistence type="predicted"/>
<reference evidence="2 3" key="1">
    <citation type="submission" date="2018-07" db="EMBL/GenBank/DDBJ databases">
        <authorList>
            <person name="Fast K.M."/>
            <person name="Castleberry S."/>
            <person name="Jones I.K."/>
            <person name="Larrimore J.D."/>
            <person name="Long C.A."/>
            <person name="Pritchett N.C."/>
            <person name="Keener T."/>
            <person name="Sandel M.W."/>
            <person name="Bollivar D.W."/>
            <person name="Garlena R.A."/>
            <person name="Russell D.A."/>
            <person name="Pope W.H."/>
            <person name="Jacobs-Sera D."/>
            <person name="Hatfull G.F."/>
        </authorList>
    </citation>
    <scope>NUCLEOTIDE SEQUENCE [LARGE SCALE GENOMIC DNA]</scope>
</reference>
<dbReference type="KEGG" id="vg:64764203"/>
<evidence type="ECO:0000259" key="1">
    <source>
        <dbReference type="Pfam" id="PF23918"/>
    </source>
</evidence>
<dbReference type="RefSeq" id="YP_010057388.1">
    <property type="nucleotide sequence ID" value="NC_054716.1"/>
</dbReference>
<feature type="domain" description="DUF7257" evidence="1">
    <location>
        <begin position="183"/>
        <end position="413"/>
    </location>
</feature>
<sequence>MATLKYVGKAVAEDPDLANRGYVAGVKNADLSTEAIDQTINNGLNSYASKVLVDDGDALLATPQYITDADDLRLKLAQRGVPNGIAPLDAMGRIPASFIDAPTTQRWTRGPWAPNSYFGSPIQVNNTEATLFTSAITDPGYPYRPVVFAQIDARSNLDTEWPVITVRAGDETTGEIVARGLGLADAYESSTIGDNFDRANSTTGLGTGWEVTRIEGAETGGTIGIINNEAYWVPASSAQPAAAIARRIDPDTATTATIWQRIVVNAGTNVGDNIFSDRVPKTRIYMRMNPTRTQWVAWEITNGTSASSGGNGQIRLLYVDGAAETQIGSTVNTQVAVNIPWVAYAGDYATDDQRMFRLYRNGVLVHQVRDEAGATAIGNTNRGWGFGMHAGQWLPQLYPFRITSIYASDAVPNSGHVQINPLNVGSLSVRTGATNLYVRMARSGAAATVTAFPYRPRLWALAVPA</sequence>
<dbReference type="Pfam" id="PF23918">
    <property type="entry name" value="DUF7257"/>
    <property type="match status" value="1"/>
</dbReference>
<organism evidence="2 3">
    <name type="scientific">Mycobacterium phage Cane17</name>
    <dbReference type="NCBI Taxonomy" id="2301548"/>
    <lineage>
        <taxon>Viruses</taxon>
        <taxon>Duplodnaviria</taxon>
        <taxon>Heunggongvirae</taxon>
        <taxon>Uroviricota</taxon>
        <taxon>Caudoviricetes</taxon>
        <taxon>Ceeclamvirinae</taxon>
        <taxon>Bixzunavirus</taxon>
        <taxon>Bixzunavirus cane17</taxon>
    </lineage>
</organism>